<gene>
    <name evidence="3" type="ORF">GCM10012286_31420</name>
</gene>
<sequence>MAAHQLTLSVPGTPAAVTTARHQAVDGIRGWKTELDDSVVRTAALVISELVTNAIQHTRAGEVLLSARLSDAVLRIEVRDSNPVLPQPGIPDEYSENGRGLVLVAALTDRHGAEPTPTGKQCWAEIALASPSGAAHSEPPAAITVGDSFGKTGRPPQSYRCECWTEDLTEGAEPKLRASFDARSAPQADRWVTATLRAISPALDPGASQDVWDWLHDSRIETRRALLRTEPCTASVTRANTRITWTIRPSLPCAPRHSEDEGLR</sequence>
<dbReference type="InterPro" id="IPR036890">
    <property type="entry name" value="HATPase_C_sf"/>
</dbReference>
<evidence type="ECO:0000259" key="2">
    <source>
        <dbReference type="Pfam" id="PF13581"/>
    </source>
</evidence>
<dbReference type="Proteomes" id="UP000656881">
    <property type="component" value="Unassembled WGS sequence"/>
</dbReference>
<dbReference type="SUPFAM" id="SSF55874">
    <property type="entry name" value="ATPase domain of HSP90 chaperone/DNA topoisomerase II/histidine kinase"/>
    <property type="match status" value="1"/>
</dbReference>
<proteinExistence type="predicted"/>
<dbReference type="InterPro" id="IPR003594">
    <property type="entry name" value="HATPase_dom"/>
</dbReference>
<dbReference type="Pfam" id="PF13581">
    <property type="entry name" value="HATPase_c_2"/>
    <property type="match status" value="1"/>
</dbReference>
<protein>
    <recommendedName>
        <fullName evidence="2">Histidine kinase/HSP90-like ATPase domain-containing protein</fullName>
    </recommendedName>
</protein>
<keyword evidence="1" id="KW-0808">Transferase</keyword>
<keyword evidence="1" id="KW-0418">Kinase</keyword>
<accession>A0ABQ2LYL3</accession>
<evidence type="ECO:0000256" key="1">
    <source>
        <dbReference type="ARBA" id="ARBA00022527"/>
    </source>
</evidence>
<reference evidence="4" key="1">
    <citation type="journal article" date="2019" name="Int. J. Syst. Evol. Microbiol.">
        <title>The Global Catalogue of Microorganisms (GCM) 10K type strain sequencing project: providing services to taxonomists for standard genome sequencing and annotation.</title>
        <authorList>
            <consortium name="The Broad Institute Genomics Platform"/>
            <consortium name="The Broad Institute Genome Sequencing Center for Infectious Disease"/>
            <person name="Wu L."/>
            <person name="Ma J."/>
        </authorList>
    </citation>
    <scope>NUCLEOTIDE SEQUENCE [LARGE SCALE GENOMIC DNA]</scope>
    <source>
        <strain evidence="4">CGMCC 4.7349</strain>
    </source>
</reference>
<dbReference type="CDD" id="cd16936">
    <property type="entry name" value="HATPase_RsbW-like"/>
    <property type="match status" value="1"/>
</dbReference>
<dbReference type="InterPro" id="IPR050267">
    <property type="entry name" value="Anti-sigma-factor_SerPK"/>
</dbReference>
<evidence type="ECO:0000313" key="4">
    <source>
        <dbReference type="Proteomes" id="UP000656881"/>
    </source>
</evidence>
<comment type="caution">
    <text evidence="3">The sequence shown here is derived from an EMBL/GenBank/DDBJ whole genome shotgun (WGS) entry which is preliminary data.</text>
</comment>
<organism evidence="3 4">
    <name type="scientific">Streptomyces lasiicapitis</name>
    <dbReference type="NCBI Taxonomy" id="1923961"/>
    <lineage>
        <taxon>Bacteria</taxon>
        <taxon>Bacillati</taxon>
        <taxon>Actinomycetota</taxon>
        <taxon>Actinomycetes</taxon>
        <taxon>Kitasatosporales</taxon>
        <taxon>Streptomycetaceae</taxon>
        <taxon>Streptomyces</taxon>
    </lineage>
</organism>
<feature type="domain" description="Histidine kinase/HSP90-like ATPase" evidence="2">
    <location>
        <begin position="11"/>
        <end position="121"/>
    </location>
</feature>
<keyword evidence="4" id="KW-1185">Reference proteome</keyword>
<dbReference type="PANTHER" id="PTHR35526">
    <property type="entry name" value="ANTI-SIGMA-F FACTOR RSBW-RELATED"/>
    <property type="match status" value="1"/>
</dbReference>
<name>A0ABQ2LYL3_9ACTN</name>
<keyword evidence="1" id="KW-0723">Serine/threonine-protein kinase</keyword>
<dbReference type="Gene3D" id="3.30.565.10">
    <property type="entry name" value="Histidine kinase-like ATPase, C-terminal domain"/>
    <property type="match status" value="1"/>
</dbReference>
<dbReference type="PANTHER" id="PTHR35526:SF3">
    <property type="entry name" value="ANTI-SIGMA-F FACTOR RSBW"/>
    <property type="match status" value="1"/>
</dbReference>
<dbReference type="RefSeq" id="WP_306309899.1">
    <property type="nucleotide sequence ID" value="NZ_BMNG01000006.1"/>
</dbReference>
<evidence type="ECO:0000313" key="3">
    <source>
        <dbReference type="EMBL" id="GGO44655.1"/>
    </source>
</evidence>
<dbReference type="EMBL" id="BMNG01000006">
    <property type="protein sequence ID" value="GGO44655.1"/>
    <property type="molecule type" value="Genomic_DNA"/>
</dbReference>